<feature type="compositionally biased region" description="Polar residues" evidence="7">
    <location>
        <begin position="368"/>
        <end position="389"/>
    </location>
</feature>
<dbReference type="SUPFAM" id="SSF48366">
    <property type="entry name" value="Ras GEF"/>
    <property type="match status" value="1"/>
</dbReference>
<proteinExistence type="inferred from homology"/>
<dbReference type="InterPro" id="IPR031336">
    <property type="entry name" value="CDC73_C"/>
</dbReference>
<dbReference type="PANTHER" id="PTHR12466">
    <property type="entry name" value="CDC73 DOMAIN PROTEIN"/>
    <property type="match status" value="1"/>
</dbReference>
<feature type="domain" description="Ras-GEF" evidence="8">
    <location>
        <begin position="777"/>
        <end position="1028"/>
    </location>
</feature>
<dbReference type="InterPro" id="IPR038103">
    <property type="entry name" value="CDC73_C_sf"/>
</dbReference>
<dbReference type="InterPro" id="IPR032041">
    <property type="entry name" value="Cdc73_N"/>
</dbReference>
<dbReference type="Proteomes" id="UP000728032">
    <property type="component" value="Unassembled WGS sequence"/>
</dbReference>
<feature type="compositionally biased region" description="Low complexity" evidence="7">
    <location>
        <begin position="390"/>
        <end position="401"/>
    </location>
</feature>
<protein>
    <recommendedName>
        <fullName evidence="8">Ras-GEF domain-containing protein</fullName>
    </recommendedName>
</protein>
<dbReference type="InterPro" id="IPR036964">
    <property type="entry name" value="RASGEF_cat_dom_sf"/>
</dbReference>
<feature type="region of interest" description="Disordered" evidence="7">
    <location>
        <begin position="368"/>
        <end position="411"/>
    </location>
</feature>
<sequence length="1068" mass="120788">MADPLSLLRQYNVNKKEIVEKNNLICFGEYCWPKTVKTNYLIYSSSRDGPNKGYYTLECLLFFLKNLQLQHPAYVKQAASEEIPVVQRPDRKDLLSYLCGETASTASIDKSAPIELPISASQLKNELSAQGLGSSTILGLGVSGNDSEATPNKLARMDEMEKVRKQFAARLDAPKIKKPLPPLAASLSASDSANTTSLRDAMSNDQIAALKAKRLAKKRSTIIDADTDLEGTQALSGTMSAPNVHSVLLQYDSNFTREIQNKERIWRNRTNILQSTGKNFQKSIFPTLHSLKSREEGHRKPNPQPNAANNVLNPTAQRVAATPSTASQQQQLASQQQYNRYDQERFTKNDTIGFRIDTTGTYHGLTLKSVTDGSAQPKTATPATGAQNYSQTHSSHSTSSSKPQKRTSKTPIIIIPSTTTSLISMYNAKAILQDLKYVDHKSGEQRRENEILIQRRKADNTTVPYRVIDNPLKLDAEDWNRVVAVFVQGPAWQFKGWPWDGNPVEIFARIKAFHLKFDELKLDTNVGKWSVEVIELSRNKRHLDRANLLKFWSMLDNHIVFVHMMATPTLSLATMGSSRKKTPKSGNKSDDKSNGSSGKTASALNSDKKLRKFWGEEHNEDSIYSIYLKKITYSVVCEDIYGLKLSDKTDEECVTRCDQTDSSANKKTPKRTTTWFDDQQCLQWETRQTRIIRAATLEHIVKYILFLTPNQGSDREMSNQNLLEEERNNVAHAMHVMFCTYRQFHPPQHLLAIILKHMHHCCQKQLNFILHYWLDNYSEDFKTEFISDSSALSKDNAVIEDCEPAADASLISNSYDSHSSSTYESNCSTHSSDSGHKPMTIVDKLLSIPNIDEKIYRKCLNIVDMKSESTPDIISTNQAIIAGLTNEAIYRLKQSVWTKISRASMSTFKWLSTIVDDVNNQTLLRHTQLIIEGTSKVSLEDESFGTIPYLGTFLTDITMINTRYPSYIQSQTDVKLINFEKCGQQYEILMQIQLLQKNVFAALTAIQQQTQQLGRSYLPLKNTPFTPTVPRVARIFRIWFQSNDIELITDKHCYELSLELEGSPTKPK</sequence>
<dbReference type="InterPro" id="IPR023578">
    <property type="entry name" value="Ras_GEF_dom_sf"/>
</dbReference>
<comment type="subcellular location">
    <subcellularLocation>
        <location evidence="1">Nucleus</location>
    </subcellularLocation>
</comment>
<keyword evidence="5" id="KW-0539">Nucleus</keyword>
<evidence type="ECO:0000256" key="7">
    <source>
        <dbReference type="SAM" id="MobiDB-lite"/>
    </source>
</evidence>
<evidence type="ECO:0000313" key="10">
    <source>
        <dbReference type="Proteomes" id="UP000728032"/>
    </source>
</evidence>
<evidence type="ECO:0000256" key="2">
    <source>
        <dbReference type="ARBA" id="ARBA00010427"/>
    </source>
</evidence>
<dbReference type="InterPro" id="IPR019804">
    <property type="entry name" value="Ras_G-nucl-exch_fac_CS"/>
</dbReference>
<dbReference type="Gene3D" id="1.20.870.10">
    <property type="entry name" value="Son of sevenless (SoS) protein Chain: S domain 1"/>
    <property type="match status" value="1"/>
</dbReference>
<dbReference type="GO" id="GO:0016593">
    <property type="term" value="C:Cdc73/Paf1 complex"/>
    <property type="evidence" value="ECO:0007669"/>
    <property type="project" value="InterPro"/>
</dbReference>
<dbReference type="GO" id="GO:0032968">
    <property type="term" value="P:positive regulation of transcription elongation by RNA polymerase II"/>
    <property type="evidence" value="ECO:0007669"/>
    <property type="project" value="TreeGrafter"/>
</dbReference>
<keyword evidence="10" id="KW-1185">Reference proteome</keyword>
<dbReference type="Gene3D" id="1.10.840.10">
    <property type="entry name" value="Ras guanine-nucleotide exchange factors catalytic domain"/>
    <property type="match status" value="1"/>
</dbReference>
<evidence type="ECO:0000256" key="4">
    <source>
        <dbReference type="ARBA" id="ARBA00023163"/>
    </source>
</evidence>
<dbReference type="SMART" id="SM00147">
    <property type="entry name" value="RasGEF"/>
    <property type="match status" value="1"/>
</dbReference>
<evidence type="ECO:0000256" key="3">
    <source>
        <dbReference type="ARBA" id="ARBA00023015"/>
    </source>
</evidence>
<name>A0A7R9QI35_9ACAR</name>
<reference evidence="9" key="1">
    <citation type="submission" date="2020-11" db="EMBL/GenBank/DDBJ databases">
        <authorList>
            <person name="Tran Van P."/>
        </authorList>
    </citation>
    <scope>NUCLEOTIDE SEQUENCE</scope>
</reference>
<accession>A0A7R9QI35</accession>
<organism evidence="9">
    <name type="scientific">Oppiella nova</name>
    <dbReference type="NCBI Taxonomy" id="334625"/>
    <lineage>
        <taxon>Eukaryota</taxon>
        <taxon>Metazoa</taxon>
        <taxon>Ecdysozoa</taxon>
        <taxon>Arthropoda</taxon>
        <taxon>Chelicerata</taxon>
        <taxon>Arachnida</taxon>
        <taxon>Acari</taxon>
        <taxon>Acariformes</taxon>
        <taxon>Sarcoptiformes</taxon>
        <taxon>Oribatida</taxon>
        <taxon>Brachypylina</taxon>
        <taxon>Oppioidea</taxon>
        <taxon>Oppiidae</taxon>
        <taxon>Oppiella</taxon>
    </lineage>
</organism>
<dbReference type="FunFam" id="3.40.50.11990:FF:000002">
    <property type="entry name" value="protein CDC73 homolog"/>
    <property type="match status" value="1"/>
</dbReference>
<feature type="compositionally biased region" description="Low complexity" evidence="7">
    <location>
        <begin position="320"/>
        <end position="337"/>
    </location>
</feature>
<dbReference type="GO" id="GO:0006368">
    <property type="term" value="P:transcription elongation by RNA polymerase II"/>
    <property type="evidence" value="ECO:0007669"/>
    <property type="project" value="InterPro"/>
</dbReference>
<evidence type="ECO:0000313" key="9">
    <source>
        <dbReference type="EMBL" id="CAD7646796.1"/>
    </source>
</evidence>
<dbReference type="InterPro" id="IPR007852">
    <property type="entry name" value="Cdc73/Parafibromin"/>
</dbReference>
<evidence type="ECO:0000256" key="5">
    <source>
        <dbReference type="ARBA" id="ARBA00023242"/>
    </source>
</evidence>
<dbReference type="Gene3D" id="3.40.50.11990">
    <property type="entry name" value="RNA polymerase II accessory factor, Cdc73 C-terminal domain"/>
    <property type="match status" value="1"/>
</dbReference>
<dbReference type="GO" id="GO:0007264">
    <property type="term" value="P:small GTPase-mediated signal transduction"/>
    <property type="evidence" value="ECO:0007669"/>
    <property type="project" value="InterPro"/>
</dbReference>
<dbReference type="OrthoDB" id="2186602at2759"/>
<feature type="region of interest" description="Disordered" evidence="7">
    <location>
        <begin position="318"/>
        <end position="344"/>
    </location>
</feature>
<keyword evidence="6" id="KW-0344">Guanine-nucleotide releasing factor</keyword>
<evidence type="ECO:0000259" key="8">
    <source>
        <dbReference type="PROSITE" id="PS50009"/>
    </source>
</evidence>
<evidence type="ECO:0000256" key="6">
    <source>
        <dbReference type="PROSITE-ProRule" id="PRU00168"/>
    </source>
</evidence>
<dbReference type="EMBL" id="OC917339">
    <property type="protein sequence ID" value="CAD7646796.1"/>
    <property type="molecule type" value="Genomic_DNA"/>
</dbReference>
<evidence type="ECO:0000256" key="1">
    <source>
        <dbReference type="ARBA" id="ARBA00004123"/>
    </source>
</evidence>
<comment type="similarity">
    <text evidence="2">Belongs to the CDC73 family.</text>
</comment>
<dbReference type="PANTHER" id="PTHR12466:SF8">
    <property type="entry name" value="PARAFIBROMIN"/>
    <property type="match status" value="1"/>
</dbReference>
<gene>
    <name evidence="9" type="ORF">ONB1V03_LOCUS5914</name>
</gene>
<dbReference type="Pfam" id="PF05179">
    <property type="entry name" value="CDC73_C"/>
    <property type="match status" value="1"/>
</dbReference>
<dbReference type="PROSITE" id="PS50009">
    <property type="entry name" value="RASGEF_CAT"/>
    <property type="match status" value="1"/>
</dbReference>
<keyword evidence="4" id="KW-0804">Transcription</keyword>
<keyword evidence="3" id="KW-0805">Transcription regulation</keyword>
<feature type="region of interest" description="Disordered" evidence="7">
    <location>
        <begin position="574"/>
        <end position="602"/>
    </location>
</feature>
<dbReference type="Pfam" id="PF16050">
    <property type="entry name" value="CDC73_N"/>
    <property type="match status" value="1"/>
</dbReference>
<dbReference type="PROSITE" id="PS00720">
    <property type="entry name" value="RASGEF"/>
    <property type="match status" value="1"/>
</dbReference>
<dbReference type="Pfam" id="PF00617">
    <property type="entry name" value="RasGEF"/>
    <property type="match status" value="1"/>
</dbReference>
<dbReference type="AlphaFoldDB" id="A0A7R9QI35"/>
<dbReference type="EMBL" id="CAJPVJ010002514">
    <property type="protein sequence ID" value="CAG2166390.1"/>
    <property type="molecule type" value="Genomic_DNA"/>
</dbReference>
<dbReference type="GO" id="GO:0005085">
    <property type="term" value="F:guanyl-nucleotide exchange factor activity"/>
    <property type="evidence" value="ECO:0007669"/>
    <property type="project" value="UniProtKB-KW"/>
</dbReference>
<dbReference type="InterPro" id="IPR001895">
    <property type="entry name" value="RASGEF_cat_dom"/>
</dbReference>
<dbReference type="GO" id="GO:0000993">
    <property type="term" value="F:RNA polymerase II complex binding"/>
    <property type="evidence" value="ECO:0007669"/>
    <property type="project" value="TreeGrafter"/>
</dbReference>